<evidence type="ECO:0000256" key="2">
    <source>
        <dbReference type="ARBA" id="ARBA00010103"/>
    </source>
</evidence>
<feature type="region of interest" description="Disordered" evidence="14">
    <location>
        <begin position="411"/>
        <end position="444"/>
    </location>
</feature>
<feature type="region of interest" description="Disordered" evidence="14">
    <location>
        <begin position="1"/>
        <end position="98"/>
    </location>
</feature>
<feature type="region of interest" description="Disordered" evidence="14">
    <location>
        <begin position="577"/>
        <end position="604"/>
    </location>
</feature>
<evidence type="ECO:0000256" key="9">
    <source>
        <dbReference type="ARBA" id="ARBA00023175"/>
    </source>
</evidence>
<dbReference type="EMBL" id="JAUUTY010000004">
    <property type="protein sequence ID" value="KAK1652871.1"/>
    <property type="molecule type" value="Genomic_DNA"/>
</dbReference>
<keyword evidence="3" id="KW-0963">Cytoplasm</keyword>
<dbReference type="SMART" id="SM00185">
    <property type="entry name" value="ARM"/>
    <property type="match status" value="2"/>
</dbReference>
<dbReference type="GO" id="GO:0005874">
    <property type="term" value="C:microtubule"/>
    <property type="evidence" value="ECO:0007669"/>
    <property type="project" value="UniProtKB-KW"/>
</dbReference>
<keyword evidence="9 12" id="KW-0505">Motor protein</keyword>
<organism evidence="16 17">
    <name type="scientific">Lolium multiflorum</name>
    <name type="common">Italian ryegrass</name>
    <name type="synonym">Lolium perenne subsp. multiflorum</name>
    <dbReference type="NCBI Taxonomy" id="4521"/>
    <lineage>
        <taxon>Eukaryota</taxon>
        <taxon>Viridiplantae</taxon>
        <taxon>Streptophyta</taxon>
        <taxon>Embryophyta</taxon>
        <taxon>Tracheophyta</taxon>
        <taxon>Spermatophyta</taxon>
        <taxon>Magnoliopsida</taxon>
        <taxon>Liliopsida</taxon>
        <taxon>Poales</taxon>
        <taxon>Poaceae</taxon>
        <taxon>BOP clade</taxon>
        <taxon>Pooideae</taxon>
        <taxon>Poodae</taxon>
        <taxon>Poeae</taxon>
        <taxon>Poeae Chloroplast Group 2 (Poeae type)</taxon>
        <taxon>Loliodinae</taxon>
        <taxon>Loliinae</taxon>
        <taxon>Lolium</taxon>
    </lineage>
</organism>
<dbReference type="Gene3D" id="3.40.850.10">
    <property type="entry name" value="Kinesin motor domain"/>
    <property type="match status" value="1"/>
</dbReference>
<dbReference type="GO" id="GO:0007018">
    <property type="term" value="P:microtubule-based movement"/>
    <property type="evidence" value="ECO:0007669"/>
    <property type="project" value="InterPro"/>
</dbReference>
<evidence type="ECO:0000259" key="15">
    <source>
        <dbReference type="PROSITE" id="PS50067"/>
    </source>
</evidence>
<feature type="region of interest" description="Disordered" evidence="14">
    <location>
        <begin position="149"/>
        <end position="195"/>
    </location>
</feature>
<dbReference type="Pfam" id="PF00225">
    <property type="entry name" value="Kinesin"/>
    <property type="match status" value="1"/>
</dbReference>
<dbReference type="InterPro" id="IPR019821">
    <property type="entry name" value="Kinesin_motor_CS"/>
</dbReference>
<sequence>MNFLYRAAQPDLPRVPEQDRRKDGAAHKQAKTLEGLIADDPYRVSAAAEGDGAASNNGAGEIADDASSDSKSSAPAGKHSDVSEDEGWITIPDGELPENWSEVSDMLQLRPLDRPFLFPGEQVHILACLSASKQDMQFISPFRIAAVMSKNGNSPQHPTKKSSSVSENGDATQTAEEDSSPHGAEDNNNMESVELGDNVSPAAQDVLETESLLRMEDHKQQTEKMLQKFKRSNFFVRIAESDEPLWSKKRVHTTKAVDDQPYPDSQGNNMASRSNAYNTISDKGVFDGSTSGGVARDTARCYALHNGDIVVVLQVNVGVSNMEDPVLEVLQFEKCTSSNYMRENLVNRHPNGNEDPCQELLSWLLPLDRTLPPPRSLSPPTLNPSISHKQSYSASGSQIFSLSNFRSYSMPSPSSAQSPNIRPPPISESEEFMPEKPAKTPDVINDGQLSFRGVPLEPERYSVRCGLEGVYLPGKRWSRKVEIIQPIEVHSFSAKCTAENLLCVLIKNIAPQHVQDIVVFIDAITVVFEEASKEGSPLSLPIASIEVGHGHSLPNLALRRGEEHSFILKPAIMSSRNRRSNSDATPTLSLPKTNGAATNASVPRVSDPSVALTDQYAVLISYRCNYAESKLFFKQATSWQPCAASDLMISVSSELSLRNPIPSARVPQLPVQVLTLEATNMTSENLTLTVLAPEASGSSSVVSLNSAPTTPNGSHDNLNESARKSGLGKQGTGFQRLNSVVAGSPMESDSGGNRLSTSAGCTHLWLQSAVPLGCVPARSSTTVKLELLPLTDGIITLDTLQITIKEKGLTYIPEHSLEIHASSGIPAGRVRVAVRIRPKNADELAQGADFDNIVELQPECKKLKLKKNNWASESYQFDEIFTENASQKRVYQVVAKPVVESVLEGYNGTVMAYGQTGTGKTYTVGQLGKEDPSQRGIMVRALEHILSSISLETDSVAVSYLQLYLESVQDLLAPEKTNIPIVEDPKSGEVSLPGAAIVEIKDLEHVFQLLQIGETNRHAANTKMNTESSRSHAILIIYLQRSVRIKEESTSTIPNVAEHILPDDLPLVLKSKLLIVDLAGSERIDKSGSEGHMIEEAKFINLSLSSLGKCINALAENSPHIPTRDSKLTRMLRDSFGGTARTSLVVTVGPSIRHYSETSSTILFGQRAMKVVNTIRLKEEVDYESLYKKVESEVDHLTSEIERQQKLKHNEKIQLEERLKESETFLNDLRMTSAMQIENLQKEKHQFEYAIKRLMHELEEKEHQNKVLSERIIHLETSLNEKKQQQLEIFSSTKILAETSKGHEKKMTELVKQLEEERSRSASMKSHFNILQQQLSDAQNSAQLQENTARELKRELSKITKEFTSQVHSLEEKNSQLISDKDLIHVELKSAQEKVQHETRHRESLEAEVLRLRRPLTDNCVEESKALSGMIRSGSGLGSDALMSKSGKFKETLSSLRGLISKIFEEVGLTSVLALLKSKDLEVQIHAVKVVANLSVEDINQEKIVEEGGLDALLSLLETSENTTIHRATAGAIANLAMNVSNQGLIMSKGGARLLANVASKTDDLPTMRMVAGAIANLCGNEKWHMMLKRDGGIKAMLGMFQTGNDDVIAQIARGLANFAKCESQVTSQGHRKGPSLLIEDGVLTWIVANSTMFSPPARRHIELAFSYLAQNEENSRDIIVAGGIKELLRISRESSREDARSLAKKALNSNPAFLKEIQ</sequence>
<keyword evidence="10" id="KW-0206">Cytoskeleton</keyword>
<feature type="region of interest" description="Disordered" evidence="14">
    <location>
        <begin position="700"/>
        <end position="732"/>
    </location>
</feature>
<keyword evidence="7 12" id="KW-0067">ATP-binding</keyword>
<reference evidence="16" key="1">
    <citation type="submission" date="2023-07" db="EMBL/GenBank/DDBJ databases">
        <title>A chromosome-level genome assembly of Lolium multiflorum.</title>
        <authorList>
            <person name="Chen Y."/>
            <person name="Copetti D."/>
            <person name="Kolliker R."/>
            <person name="Studer B."/>
        </authorList>
    </citation>
    <scope>NUCLEOTIDE SEQUENCE</scope>
    <source>
        <strain evidence="16">02402/16</strain>
        <tissue evidence="16">Leaf</tissue>
    </source>
</reference>
<keyword evidence="8 13" id="KW-0175">Coiled coil</keyword>
<feature type="coiled-coil region" evidence="13">
    <location>
        <begin position="1237"/>
        <end position="1362"/>
    </location>
</feature>
<keyword evidence="4" id="KW-0493">Microtubule</keyword>
<name>A0AAD8SK31_LOLMU</name>
<feature type="compositionally biased region" description="Polar residues" evidence="14">
    <location>
        <begin position="582"/>
        <end position="601"/>
    </location>
</feature>
<dbReference type="Proteomes" id="UP001231189">
    <property type="component" value="Unassembled WGS sequence"/>
</dbReference>
<dbReference type="InterPro" id="IPR036961">
    <property type="entry name" value="Kinesin_motor_dom_sf"/>
</dbReference>
<evidence type="ECO:0000256" key="7">
    <source>
        <dbReference type="ARBA" id="ARBA00022840"/>
    </source>
</evidence>
<evidence type="ECO:0000256" key="3">
    <source>
        <dbReference type="ARBA" id="ARBA00022490"/>
    </source>
</evidence>
<feature type="repeat" description="ARM" evidence="11">
    <location>
        <begin position="1467"/>
        <end position="1509"/>
    </location>
</feature>
<protein>
    <recommendedName>
        <fullName evidence="15">Kinesin motor domain-containing protein</fullName>
    </recommendedName>
</protein>
<dbReference type="PROSITE" id="PS50067">
    <property type="entry name" value="KINESIN_MOTOR_2"/>
    <property type="match status" value="1"/>
</dbReference>
<evidence type="ECO:0000313" key="17">
    <source>
        <dbReference type="Proteomes" id="UP001231189"/>
    </source>
</evidence>
<dbReference type="PANTHER" id="PTHR36034">
    <property type="entry name" value="EXPRESSED PROTEIN"/>
    <property type="match status" value="1"/>
</dbReference>
<dbReference type="PROSITE" id="PS00411">
    <property type="entry name" value="KINESIN_MOTOR_1"/>
    <property type="match status" value="1"/>
</dbReference>
<feature type="domain" description="Kinesin motor" evidence="15">
    <location>
        <begin position="829"/>
        <end position="1171"/>
    </location>
</feature>
<evidence type="ECO:0000256" key="1">
    <source>
        <dbReference type="ARBA" id="ARBA00004245"/>
    </source>
</evidence>
<dbReference type="Pfam" id="PF00514">
    <property type="entry name" value="Arm"/>
    <property type="match status" value="1"/>
</dbReference>
<evidence type="ECO:0000256" key="5">
    <source>
        <dbReference type="ARBA" id="ARBA00022737"/>
    </source>
</evidence>
<dbReference type="InterPro" id="IPR000225">
    <property type="entry name" value="Armadillo"/>
</dbReference>
<feature type="compositionally biased region" description="Basic and acidic residues" evidence="14">
    <location>
        <begin position="14"/>
        <end position="26"/>
    </location>
</feature>
<dbReference type="InterPro" id="IPR027417">
    <property type="entry name" value="P-loop_NTPase"/>
</dbReference>
<gene>
    <name evidence="16" type="ORF">QYE76_070676</name>
</gene>
<dbReference type="SUPFAM" id="SSF52540">
    <property type="entry name" value="P-loop containing nucleoside triphosphate hydrolases"/>
    <property type="match status" value="1"/>
</dbReference>
<feature type="binding site" evidence="12">
    <location>
        <begin position="914"/>
        <end position="921"/>
    </location>
    <ligand>
        <name>ATP</name>
        <dbReference type="ChEBI" id="CHEBI:30616"/>
    </ligand>
</feature>
<evidence type="ECO:0000256" key="4">
    <source>
        <dbReference type="ARBA" id="ARBA00022701"/>
    </source>
</evidence>
<feature type="compositionally biased region" description="Polar residues" evidence="14">
    <location>
        <begin position="707"/>
        <end position="716"/>
    </location>
</feature>
<dbReference type="FunFam" id="3.40.850.10:FF:000036">
    <property type="entry name" value="Kinesin-like protein"/>
    <property type="match status" value="1"/>
</dbReference>
<evidence type="ECO:0000256" key="13">
    <source>
        <dbReference type="SAM" id="Coils"/>
    </source>
</evidence>
<dbReference type="GO" id="GO:0003777">
    <property type="term" value="F:microtubule motor activity"/>
    <property type="evidence" value="ECO:0007669"/>
    <property type="project" value="InterPro"/>
</dbReference>
<dbReference type="GO" id="GO:0008017">
    <property type="term" value="F:microtubule binding"/>
    <property type="evidence" value="ECO:0007669"/>
    <property type="project" value="InterPro"/>
</dbReference>
<comment type="caution">
    <text evidence="16">The sequence shown here is derived from an EMBL/GenBank/DDBJ whole genome shotgun (WGS) entry which is preliminary data.</text>
</comment>
<evidence type="ECO:0000256" key="11">
    <source>
        <dbReference type="PROSITE-ProRule" id="PRU00259"/>
    </source>
</evidence>
<keyword evidence="17" id="KW-1185">Reference proteome</keyword>
<dbReference type="GO" id="GO:0005524">
    <property type="term" value="F:ATP binding"/>
    <property type="evidence" value="ECO:0007669"/>
    <property type="project" value="UniProtKB-UniRule"/>
</dbReference>
<accession>A0AAD8SK31</accession>
<dbReference type="PRINTS" id="PR00380">
    <property type="entry name" value="KINESINHEAVY"/>
</dbReference>
<dbReference type="InterPro" id="IPR011989">
    <property type="entry name" value="ARM-like"/>
</dbReference>
<proteinExistence type="inferred from homology"/>
<evidence type="ECO:0000256" key="6">
    <source>
        <dbReference type="ARBA" id="ARBA00022741"/>
    </source>
</evidence>
<evidence type="ECO:0000256" key="14">
    <source>
        <dbReference type="SAM" id="MobiDB-lite"/>
    </source>
</evidence>
<dbReference type="InterPro" id="IPR016024">
    <property type="entry name" value="ARM-type_fold"/>
</dbReference>
<dbReference type="Gene3D" id="1.25.10.10">
    <property type="entry name" value="Leucine-rich Repeat Variant"/>
    <property type="match status" value="1"/>
</dbReference>
<evidence type="ECO:0000256" key="8">
    <source>
        <dbReference type="ARBA" id="ARBA00023054"/>
    </source>
</evidence>
<dbReference type="CDD" id="cd00106">
    <property type="entry name" value="KISc"/>
    <property type="match status" value="1"/>
</dbReference>
<dbReference type="InterPro" id="IPR001752">
    <property type="entry name" value="Kinesin_motor_dom"/>
</dbReference>
<keyword evidence="5" id="KW-0677">Repeat</keyword>
<evidence type="ECO:0000256" key="12">
    <source>
        <dbReference type="PROSITE-ProRule" id="PRU00283"/>
    </source>
</evidence>
<evidence type="ECO:0000313" key="16">
    <source>
        <dbReference type="EMBL" id="KAK1652871.1"/>
    </source>
</evidence>
<dbReference type="SUPFAM" id="SSF48371">
    <property type="entry name" value="ARM repeat"/>
    <property type="match status" value="1"/>
</dbReference>
<evidence type="ECO:0000256" key="10">
    <source>
        <dbReference type="ARBA" id="ARBA00023212"/>
    </source>
</evidence>
<comment type="similarity">
    <text evidence="2">Belongs to the TRAFAC class myosin-kinesin ATPase superfamily. Kinesin family. Ungrouped subfamily.</text>
</comment>
<keyword evidence="6 12" id="KW-0547">Nucleotide-binding</keyword>
<feature type="repeat" description="ARM" evidence="11">
    <location>
        <begin position="1508"/>
        <end position="1551"/>
    </location>
</feature>
<dbReference type="SMART" id="SM00129">
    <property type="entry name" value="KISc"/>
    <property type="match status" value="1"/>
</dbReference>
<feature type="compositionally biased region" description="Polar residues" evidence="14">
    <location>
        <begin position="150"/>
        <end position="174"/>
    </location>
</feature>
<dbReference type="PROSITE" id="PS50176">
    <property type="entry name" value="ARM_REPEAT"/>
    <property type="match status" value="2"/>
</dbReference>
<dbReference type="PANTHER" id="PTHR36034:SF2">
    <property type="entry name" value="EXPRESSED PROTEIN"/>
    <property type="match status" value="1"/>
</dbReference>
<comment type="subcellular location">
    <subcellularLocation>
        <location evidence="1">Cytoplasm</location>
        <location evidence="1">Cytoskeleton</location>
    </subcellularLocation>
</comment>